<feature type="active site" description="Proton acceptor" evidence="7">
    <location>
        <position position="276"/>
    </location>
</feature>
<evidence type="ECO:0000256" key="4">
    <source>
        <dbReference type="ARBA" id="ARBA00022679"/>
    </source>
</evidence>
<evidence type="ECO:0000256" key="2">
    <source>
        <dbReference type="ARBA" id="ARBA00021134"/>
    </source>
</evidence>
<sequence>MGNEEHPSLDHTAILDREFCLRRKGAWSDCPSLEPLSLKIIQDEINDLKVQISTVCTDVDDGLRKWRLHTQNTHPLSMAPRLLRDQHNCYGTSQAYCKFLEILRRYPLIHSRRRQLRSFHLCEAPGHFVTSLDRFLCTFYPKMHWYWEANSTVSCDFSESLYLHIAIKYETKAVQSLNPHHEGTSACDMLLEDDIILRHPERWRFGNDGSGDIKKWDDDYLKYLAGGRHFDLITADGSLYSQDNPEEQELVTLPLFEAELRIAERLLAFLGSLIVKVYTMYLPETRALIQGIASHFDDVYVFKPMSSKGGNNERYLICLGFRGCETKVLEQEVAENVLHNCEIYFSKLQSSFIKANLLTYNVISKEELGVYRDRVFSEFHRRVLTKFISSPSRKSHLSVQKIDRPWTDMFGKNYVETLRHISDKRSALHHLRKFLQDDFLTEHEEISSTVEVEFAEDELEFLEWDEHRLIEKMVVVICPVNSQITHSLFIPPTLLRGLLYWKSEAIIDLCTFSNCHFNGPSQYATSLDFIGDVTVDAFKMRCDKDWLLVLSGILDGVQRERVRQLEILWSASSVPFVLSRFSASVITMLCVAFFQFQLGEGQKVALFSKPNYSEDIPSSMESYLESLCRLTCEDSLHCFVPSSLLALLHPYLLDFNRRQWRQLLGSENFGIK</sequence>
<dbReference type="PROSITE" id="PS51614">
    <property type="entry name" value="SAM_MT_ADRIFT"/>
    <property type="match status" value="1"/>
</dbReference>
<dbReference type="PANTHER" id="PTHR16121:SF2">
    <property type="entry name" value="CAP-SPECIFIC MRNA (NUCLEOSIDE-2'-O-)-METHYLTRANSFERASE 2"/>
    <property type="match status" value="1"/>
</dbReference>
<dbReference type="InterPro" id="IPR025807">
    <property type="entry name" value="Adrift-typ_MeTrfase"/>
</dbReference>
<evidence type="ECO:0000256" key="7">
    <source>
        <dbReference type="PROSITE-ProRule" id="PRU00946"/>
    </source>
</evidence>
<dbReference type="SUPFAM" id="SSF53335">
    <property type="entry name" value="S-adenosyl-L-methionine-dependent methyltransferases"/>
    <property type="match status" value="1"/>
</dbReference>
<keyword evidence="5 7" id="KW-0949">S-adenosyl-L-methionine</keyword>
<dbReference type="Pfam" id="PF01728">
    <property type="entry name" value="FtsJ"/>
    <property type="match status" value="1"/>
</dbReference>
<reference evidence="9 10" key="1">
    <citation type="submission" date="2023-08" db="EMBL/GenBank/DDBJ databases">
        <title>A Necator americanus chromosomal reference genome.</title>
        <authorList>
            <person name="Ilik V."/>
            <person name="Petrzelkova K.J."/>
            <person name="Pardy F."/>
            <person name="Fuh T."/>
            <person name="Niatou-Singa F.S."/>
            <person name="Gouil Q."/>
            <person name="Baker L."/>
            <person name="Ritchie M.E."/>
            <person name="Jex A.R."/>
            <person name="Gazzola D."/>
            <person name="Li H."/>
            <person name="Toshio Fujiwara R."/>
            <person name="Zhan B."/>
            <person name="Aroian R.V."/>
            <person name="Pafco B."/>
            <person name="Schwarz E.M."/>
        </authorList>
    </citation>
    <scope>NUCLEOTIDE SEQUENCE [LARGE SCALE GENOMIC DNA]</scope>
    <source>
        <strain evidence="9 10">Aroian</strain>
        <tissue evidence="9">Whole animal</tissue>
    </source>
</reference>
<keyword evidence="4 7" id="KW-0808">Transferase</keyword>
<dbReference type="InterPro" id="IPR050851">
    <property type="entry name" value="mRNA_Cap_2O-Ribose_MeTrfase"/>
</dbReference>
<evidence type="ECO:0000313" key="10">
    <source>
        <dbReference type="Proteomes" id="UP001303046"/>
    </source>
</evidence>
<dbReference type="EMBL" id="JAVFWL010000004">
    <property type="protein sequence ID" value="KAK6752822.1"/>
    <property type="molecule type" value="Genomic_DNA"/>
</dbReference>
<dbReference type="EC" id="2.1.1.296" evidence="1"/>
<evidence type="ECO:0000256" key="1">
    <source>
        <dbReference type="ARBA" id="ARBA00012770"/>
    </source>
</evidence>
<feature type="domain" description="Adrift-type SAM-dependent 2'-O-MTase" evidence="8">
    <location>
        <begin position="90"/>
        <end position="323"/>
    </location>
</feature>
<gene>
    <name evidence="9" type="primary">Necator_chrIV.g17229</name>
    <name evidence="9" type="ORF">RB195_003931</name>
</gene>
<name>A0ABR1DQV1_NECAM</name>
<feature type="binding site" evidence="7">
    <location>
        <position position="126"/>
    </location>
    <ligand>
        <name>S-adenosyl-L-methionine</name>
        <dbReference type="ChEBI" id="CHEBI:59789"/>
    </ligand>
</feature>
<dbReference type="PANTHER" id="PTHR16121">
    <property type="entry name" value="CAP-SPECIFIC MRNA (NUCLEOSIDE-2'-O-)-METHYLTRANSFERASE 1-RELATED"/>
    <property type="match status" value="1"/>
</dbReference>
<feature type="binding site" evidence="7">
    <location>
        <position position="236"/>
    </location>
    <ligand>
        <name>S-adenosyl-L-methionine</name>
        <dbReference type="ChEBI" id="CHEBI:59789"/>
    </ligand>
</feature>
<accession>A0ABR1DQV1</accession>
<organism evidence="9 10">
    <name type="scientific">Necator americanus</name>
    <name type="common">Human hookworm</name>
    <dbReference type="NCBI Taxonomy" id="51031"/>
    <lineage>
        <taxon>Eukaryota</taxon>
        <taxon>Metazoa</taxon>
        <taxon>Ecdysozoa</taxon>
        <taxon>Nematoda</taxon>
        <taxon>Chromadorea</taxon>
        <taxon>Rhabditida</taxon>
        <taxon>Rhabditina</taxon>
        <taxon>Rhabditomorpha</taxon>
        <taxon>Strongyloidea</taxon>
        <taxon>Ancylostomatidae</taxon>
        <taxon>Bunostominae</taxon>
        <taxon>Necator</taxon>
    </lineage>
</organism>
<dbReference type="InterPro" id="IPR029063">
    <property type="entry name" value="SAM-dependent_MTases_sf"/>
</dbReference>
<dbReference type="InterPro" id="IPR002877">
    <property type="entry name" value="RNA_MeTrfase_FtsJ_dom"/>
</dbReference>
<comment type="caution">
    <text evidence="9">The sequence shown here is derived from an EMBL/GenBank/DDBJ whole genome shotgun (WGS) entry which is preliminary data.</text>
</comment>
<comment type="caution">
    <text evidence="7">Lacks conserved residue(s) required for the propagation of feature annotation.</text>
</comment>
<evidence type="ECO:0000256" key="5">
    <source>
        <dbReference type="ARBA" id="ARBA00022691"/>
    </source>
</evidence>
<dbReference type="Gene3D" id="3.40.50.150">
    <property type="entry name" value="Vaccinia Virus protein VP39"/>
    <property type="match status" value="1"/>
</dbReference>
<keyword evidence="3 7" id="KW-0489">Methyltransferase</keyword>
<comment type="catalytic activity">
    <reaction evidence="6">
        <text>a 5'-end (N(7)-methyl 5'-triphosphoguanosine)-(2'-O-methyl-ribonucleoside)-(ribonucleotide) in mRNA + S-adenosyl-L-methionine = a 5'-end (N(7)-methyl 5'-triphosphoguanosine)-(2'-O-methyl-ribonucleoside)-(2'-O-methyl-ribonucleotide) in mRNA + S-adenosyl-L-homocysteine + H(+)</text>
        <dbReference type="Rhea" id="RHEA:67024"/>
        <dbReference type="Rhea" id="RHEA-COMP:17169"/>
        <dbReference type="Rhea" id="RHEA-COMP:17170"/>
        <dbReference type="ChEBI" id="CHEBI:15378"/>
        <dbReference type="ChEBI" id="CHEBI:57856"/>
        <dbReference type="ChEBI" id="CHEBI:59789"/>
        <dbReference type="ChEBI" id="CHEBI:167612"/>
        <dbReference type="ChEBI" id="CHEBI:167614"/>
        <dbReference type="EC" id="2.1.1.296"/>
    </reaction>
</comment>
<protein>
    <recommendedName>
        <fullName evidence="2">Cap-specific mRNA (nucleoside-2'-O-)-methyltransferase 2</fullName>
        <ecNumber evidence="1">2.1.1.296</ecNumber>
    </recommendedName>
</protein>
<evidence type="ECO:0000259" key="8">
    <source>
        <dbReference type="PROSITE" id="PS51614"/>
    </source>
</evidence>
<evidence type="ECO:0000256" key="6">
    <source>
        <dbReference type="ARBA" id="ARBA00049477"/>
    </source>
</evidence>
<keyword evidence="10" id="KW-1185">Reference proteome</keyword>
<evidence type="ECO:0000313" key="9">
    <source>
        <dbReference type="EMBL" id="KAK6752822.1"/>
    </source>
</evidence>
<proteinExistence type="predicted"/>
<evidence type="ECO:0000256" key="3">
    <source>
        <dbReference type="ARBA" id="ARBA00022603"/>
    </source>
</evidence>
<dbReference type="Proteomes" id="UP001303046">
    <property type="component" value="Unassembled WGS sequence"/>
</dbReference>